<dbReference type="Proteomes" id="UP001602013">
    <property type="component" value="Unassembled WGS sequence"/>
</dbReference>
<keyword evidence="1" id="KW-0472">Membrane</keyword>
<comment type="caution">
    <text evidence="2">The sequence shown here is derived from an EMBL/GenBank/DDBJ whole genome shotgun (WGS) entry which is preliminary data.</text>
</comment>
<feature type="transmembrane region" description="Helical" evidence="1">
    <location>
        <begin position="12"/>
        <end position="30"/>
    </location>
</feature>
<name>A0ABW6SJT1_9ACTN</name>
<proteinExistence type="predicted"/>
<sequence length="247" mass="25136">MTTYGLRSQMAGITAGVVIVLAIGLGVVVVTGREASLGTAGAPLTWTEGACVLRTGTRVGLVLCERATGRVLAINDSPPRCPADTDEFVSLGSGRTACVRNVGGRHPGDSGNGGGVLRTGDCVAVRGGERPCAGGDWYGQVIGVVESARRCPLGTVEALPLKGGDVACLGKGGRVVAAGDCVERPELPTSSRLLVKVPCASDRVWAKVTGRVEAPGRCAEGSDHYLRSLRGTEVICLSGVGATRDGP</sequence>
<accession>A0ABW6SJT1</accession>
<protein>
    <submittedName>
        <fullName evidence="2">Uncharacterized protein</fullName>
    </submittedName>
</protein>
<evidence type="ECO:0000256" key="1">
    <source>
        <dbReference type="SAM" id="Phobius"/>
    </source>
</evidence>
<dbReference type="RefSeq" id="WP_387409214.1">
    <property type="nucleotide sequence ID" value="NZ_JBIASD010000003.1"/>
</dbReference>
<organism evidence="2 3">
    <name type="scientific">Microtetraspora malaysiensis</name>
    <dbReference type="NCBI Taxonomy" id="161358"/>
    <lineage>
        <taxon>Bacteria</taxon>
        <taxon>Bacillati</taxon>
        <taxon>Actinomycetota</taxon>
        <taxon>Actinomycetes</taxon>
        <taxon>Streptosporangiales</taxon>
        <taxon>Streptosporangiaceae</taxon>
        <taxon>Microtetraspora</taxon>
    </lineage>
</organism>
<evidence type="ECO:0000313" key="2">
    <source>
        <dbReference type="EMBL" id="MFF3665206.1"/>
    </source>
</evidence>
<evidence type="ECO:0000313" key="3">
    <source>
        <dbReference type="Proteomes" id="UP001602013"/>
    </source>
</evidence>
<reference evidence="2 3" key="1">
    <citation type="submission" date="2024-10" db="EMBL/GenBank/DDBJ databases">
        <title>The Natural Products Discovery Center: Release of the First 8490 Sequenced Strains for Exploring Actinobacteria Biosynthetic Diversity.</title>
        <authorList>
            <person name="Kalkreuter E."/>
            <person name="Kautsar S.A."/>
            <person name="Yang D."/>
            <person name="Bader C.D."/>
            <person name="Teijaro C.N."/>
            <person name="Fluegel L."/>
            <person name="Davis C.M."/>
            <person name="Simpson J.R."/>
            <person name="Lauterbach L."/>
            <person name="Steele A.D."/>
            <person name="Gui C."/>
            <person name="Meng S."/>
            <person name="Li G."/>
            <person name="Viehrig K."/>
            <person name="Ye F."/>
            <person name="Su P."/>
            <person name="Kiefer A.F."/>
            <person name="Nichols A."/>
            <person name="Cepeda A.J."/>
            <person name="Yan W."/>
            <person name="Fan B."/>
            <person name="Jiang Y."/>
            <person name="Adhikari A."/>
            <person name="Zheng C.-J."/>
            <person name="Schuster L."/>
            <person name="Cowan T.M."/>
            <person name="Smanski M.J."/>
            <person name="Chevrette M.G."/>
            <person name="De Carvalho L.P.S."/>
            <person name="Shen B."/>
        </authorList>
    </citation>
    <scope>NUCLEOTIDE SEQUENCE [LARGE SCALE GENOMIC DNA]</scope>
    <source>
        <strain evidence="2 3">NPDC002173</strain>
    </source>
</reference>
<keyword evidence="1" id="KW-1133">Transmembrane helix</keyword>
<keyword evidence="3" id="KW-1185">Reference proteome</keyword>
<dbReference type="EMBL" id="JBIASD010000003">
    <property type="protein sequence ID" value="MFF3665206.1"/>
    <property type="molecule type" value="Genomic_DNA"/>
</dbReference>
<gene>
    <name evidence="2" type="ORF">ACFYXI_06390</name>
</gene>
<keyword evidence="1" id="KW-0812">Transmembrane</keyword>